<reference evidence="3" key="1">
    <citation type="journal article" date="2002" name="DNA Res.">
        <title>Complete genomic sequence of nitrogen-fixing symbiotic bacterium Bradyrhizobium japonicum USDA110.</title>
        <authorList>
            <person name="Kaneko T."/>
            <person name="Nakamura Y."/>
            <person name="Sato S."/>
            <person name="Minamisawa K."/>
            <person name="Uchiumi T."/>
            <person name="Sasamoto S."/>
            <person name="Watanabe A."/>
            <person name="Idesawa K."/>
            <person name="Iriguchi M."/>
            <person name="Kawashima K."/>
            <person name="Kohara M."/>
            <person name="Matsumoto M."/>
            <person name="Shimpo S."/>
            <person name="Tsuruoka H."/>
            <person name="Wada T."/>
            <person name="Yamada M."/>
            <person name="Tabata S."/>
        </authorList>
    </citation>
    <scope>NUCLEOTIDE SEQUENCE [LARGE SCALE GENOMIC DNA]</scope>
    <source>
        <strain evidence="3">JCM 10833 / BCRC 13528 / IAM 13628 / NBRC 14792 / USDA 110</strain>
    </source>
</reference>
<dbReference type="PANTHER" id="PTHR31793">
    <property type="entry name" value="4-HYDROXYBENZOYL-COA THIOESTERASE FAMILY MEMBER"/>
    <property type="match status" value="1"/>
</dbReference>
<dbReference type="STRING" id="224911.AAV28_30370"/>
<proteinExistence type="predicted"/>
<dbReference type="GO" id="GO:0047617">
    <property type="term" value="F:fatty acyl-CoA hydrolase activity"/>
    <property type="evidence" value="ECO:0000318"/>
    <property type="project" value="GO_Central"/>
</dbReference>
<dbReference type="AlphaFoldDB" id="Q89FY9"/>
<keyword evidence="3" id="KW-1185">Reference proteome</keyword>
<evidence type="ECO:0000313" key="2">
    <source>
        <dbReference type="EMBL" id="BAC51824.1"/>
    </source>
</evidence>
<gene>
    <name evidence="2" type="ordered locus">blr6559</name>
</gene>
<dbReference type="InterPro" id="IPR029069">
    <property type="entry name" value="HotDog_dom_sf"/>
</dbReference>
<dbReference type="KEGG" id="bja:blr6559"/>
<dbReference type="PANTHER" id="PTHR31793:SF2">
    <property type="entry name" value="BLR1345 PROTEIN"/>
    <property type="match status" value="1"/>
</dbReference>
<evidence type="ECO:0000256" key="1">
    <source>
        <dbReference type="SAM" id="MobiDB-lite"/>
    </source>
</evidence>
<name>Q89FY9_BRADU</name>
<accession>Q89FY9</accession>
<dbReference type="PhylomeDB" id="Q89FY9"/>
<dbReference type="eggNOG" id="COG0824">
    <property type="taxonomic scope" value="Bacteria"/>
</dbReference>
<feature type="region of interest" description="Disordered" evidence="1">
    <location>
        <begin position="1"/>
        <end position="43"/>
    </location>
</feature>
<organism evidence="2 3">
    <name type="scientific">Bradyrhizobium diazoefficiens (strain JCM 10833 / BCRC 13528 / IAM 13628 / NBRC 14792 / USDA 110)</name>
    <dbReference type="NCBI Taxonomy" id="224911"/>
    <lineage>
        <taxon>Bacteria</taxon>
        <taxon>Pseudomonadati</taxon>
        <taxon>Pseudomonadota</taxon>
        <taxon>Alphaproteobacteria</taxon>
        <taxon>Hyphomicrobiales</taxon>
        <taxon>Nitrobacteraceae</taxon>
        <taxon>Bradyrhizobium</taxon>
    </lineage>
</organism>
<feature type="compositionally biased region" description="Polar residues" evidence="1">
    <location>
        <begin position="16"/>
        <end position="26"/>
    </location>
</feature>
<dbReference type="InParanoid" id="Q89FY9"/>
<dbReference type="OrthoDB" id="9803287at2"/>
<dbReference type="PATRIC" id="fig|224911.5.peg.6714"/>
<evidence type="ECO:0000313" key="3">
    <source>
        <dbReference type="Proteomes" id="UP000002526"/>
    </source>
</evidence>
<dbReference type="EnsemblBacteria" id="BAC51824">
    <property type="protein sequence ID" value="BAC51824"/>
    <property type="gene ID" value="BAC51824"/>
</dbReference>
<dbReference type="InterPro" id="IPR050563">
    <property type="entry name" value="4-hydroxybenzoyl-CoA_TE"/>
</dbReference>
<sequence length="202" mass="22955">MMVVPTEIPPTEEPWQRTSNRSSQATGRIAGEGHMPESATAAPKAEPFSASIMQIEPQWIDYNGHLNMAYYNVMFDRAIDEFWLELGIGPTYKKERHGSTFTAECHVRYLREIHLGDPVRILVWLLEADDKRLHTFEEMRHATEGWLSATSENMSLHMDMNARRVVAFPPDIQQRIAGIARAHSTLARPEGIGRSVAMPSKR</sequence>
<dbReference type="FunFam" id="3.10.129.10:FF:000138">
    <property type="entry name" value="Putative thioesterase"/>
    <property type="match status" value="1"/>
</dbReference>
<protein>
    <submittedName>
        <fullName evidence="2">Blr6559 protein</fullName>
    </submittedName>
</protein>
<dbReference type="CDD" id="cd00586">
    <property type="entry name" value="4HBT"/>
    <property type="match status" value="1"/>
</dbReference>
<dbReference type="Proteomes" id="UP000002526">
    <property type="component" value="Chromosome"/>
</dbReference>
<dbReference type="Gene3D" id="3.10.129.10">
    <property type="entry name" value="Hotdog Thioesterase"/>
    <property type="match status" value="1"/>
</dbReference>
<dbReference type="Pfam" id="PF13279">
    <property type="entry name" value="4HBT_2"/>
    <property type="match status" value="1"/>
</dbReference>
<dbReference type="SUPFAM" id="SSF54637">
    <property type="entry name" value="Thioesterase/thiol ester dehydrase-isomerase"/>
    <property type="match status" value="1"/>
</dbReference>
<dbReference type="EMBL" id="BA000040">
    <property type="protein sequence ID" value="BAC51824.1"/>
    <property type="molecule type" value="Genomic_DNA"/>
</dbReference>
<dbReference type="HOGENOM" id="CLU_101141_6_0_5"/>